<gene>
    <name evidence="2" type="ORF">DSTB1V02_LOCUS5621</name>
</gene>
<protein>
    <submittedName>
        <fullName evidence="2">Uncharacterized protein</fullName>
    </submittedName>
</protein>
<accession>A0A7R8X819</accession>
<dbReference type="EMBL" id="CAJPEV010000945">
    <property type="protein sequence ID" value="CAG0889679.1"/>
    <property type="molecule type" value="Genomic_DNA"/>
</dbReference>
<keyword evidence="1" id="KW-0812">Transmembrane</keyword>
<organism evidence="2">
    <name type="scientific">Darwinula stevensoni</name>
    <dbReference type="NCBI Taxonomy" id="69355"/>
    <lineage>
        <taxon>Eukaryota</taxon>
        <taxon>Metazoa</taxon>
        <taxon>Ecdysozoa</taxon>
        <taxon>Arthropoda</taxon>
        <taxon>Crustacea</taxon>
        <taxon>Oligostraca</taxon>
        <taxon>Ostracoda</taxon>
        <taxon>Podocopa</taxon>
        <taxon>Podocopida</taxon>
        <taxon>Darwinulocopina</taxon>
        <taxon>Darwinuloidea</taxon>
        <taxon>Darwinulidae</taxon>
        <taxon>Darwinula</taxon>
    </lineage>
</organism>
<dbReference type="AlphaFoldDB" id="A0A7R8X819"/>
<evidence type="ECO:0000256" key="1">
    <source>
        <dbReference type="SAM" id="Phobius"/>
    </source>
</evidence>
<reference evidence="2" key="1">
    <citation type="submission" date="2020-11" db="EMBL/GenBank/DDBJ databases">
        <authorList>
            <person name="Tran Van P."/>
        </authorList>
    </citation>
    <scope>NUCLEOTIDE SEQUENCE</scope>
</reference>
<name>A0A7R8X819_9CRUS</name>
<sequence>MTLNRRACTQVLIVRRTDKTGSGRFQNFQSFRFRRRTRKPFLSAVVSPQKFSAMVNMKVAYGLGICQTGLTIICLALFRSKYLMADVLSYDQFATKPEPMALASDRTNLLIGTLIAFIIFTPALLICYALGQGDKDTPIAFAYEGIIHNDFVPESQAANGLICEEAPTDDRVKR</sequence>
<keyword evidence="1" id="KW-0472">Membrane</keyword>
<keyword evidence="3" id="KW-1185">Reference proteome</keyword>
<dbReference type="Proteomes" id="UP000677054">
    <property type="component" value="Unassembled WGS sequence"/>
</dbReference>
<feature type="transmembrane region" description="Helical" evidence="1">
    <location>
        <begin position="109"/>
        <end position="131"/>
    </location>
</feature>
<keyword evidence="1" id="KW-1133">Transmembrane helix</keyword>
<evidence type="ECO:0000313" key="2">
    <source>
        <dbReference type="EMBL" id="CAD7245754.1"/>
    </source>
</evidence>
<evidence type="ECO:0000313" key="3">
    <source>
        <dbReference type="Proteomes" id="UP000677054"/>
    </source>
</evidence>
<feature type="transmembrane region" description="Helical" evidence="1">
    <location>
        <begin position="59"/>
        <end position="78"/>
    </location>
</feature>
<dbReference type="EMBL" id="LR900462">
    <property type="protein sequence ID" value="CAD7245754.1"/>
    <property type="molecule type" value="Genomic_DNA"/>
</dbReference>
<proteinExistence type="predicted"/>